<dbReference type="InterPro" id="IPR045867">
    <property type="entry name" value="DNA-dir_RpoC_beta_prime"/>
</dbReference>
<dbReference type="Pfam" id="PF04998">
    <property type="entry name" value="RNA_pol_Rpb1_5"/>
    <property type="match status" value="2"/>
</dbReference>
<feature type="non-terminal residue" evidence="8">
    <location>
        <position position="1"/>
    </location>
</feature>
<comment type="caution">
    <text evidence="8">The sequence shown here is derived from an EMBL/GenBank/DDBJ whole genome shotgun (WGS) entry which is preliminary data.</text>
</comment>
<dbReference type="InterPro" id="IPR042102">
    <property type="entry name" value="RNA_pol_Rpb1_3_sf"/>
</dbReference>
<keyword evidence="9" id="KW-1185">Reference proteome</keyword>
<dbReference type="SUPFAM" id="SSF64484">
    <property type="entry name" value="beta and beta-prime subunits of DNA dependent RNA-polymerase"/>
    <property type="match status" value="1"/>
</dbReference>
<dbReference type="InterPro" id="IPR007081">
    <property type="entry name" value="RNA_pol_Rpb1_5"/>
</dbReference>
<dbReference type="GO" id="GO:0003899">
    <property type="term" value="F:DNA-directed RNA polymerase activity"/>
    <property type="evidence" value="ECO:0007669"/>
    <property type="project" value="UniProtKB-EC"/>
</dbReference>
<dbReference type="OrthoDB" id="270392at2759"/>
<comment type="similarity">
    <text evidence="1">Belongs to the RNA polymerase beta' chain family.</text>
</comment>
<dbReference type="PANTHER" id="PTHR19376">
    <property type="entry name" value="DNA-DIRECTED RNA POLYMERASE"/>
    <property type="match status" value="1"/>
</dbReference>
<name>A0A9W4WYL6_9GLOM</name>
<evidence type="ECO:0000313" key="9">
    <source>
        <dbReference type="Proteomes" id="UP001153678"/>
    </source>
</evidence>
<dbReference type="Gene3D" id="1.10.274.100">
    <property type="entry name" value="RNA polymerase Rpb1, domain 3"/>
    <property type="match status" value="1"/>
</dbReference>
<keyword evidence="5" id="KW-0548">Nucleotidyltransferase</keyword>
<evidence type="ECO:0000256" key="1">
    <source>
        <dbReference type="ARBA" id="ARBA00006460"/>
    </source>
</evidence>
<organism evidence="8 9">
    <name type="scientific">Funneliformis geosporum</name>
    <dbReference type="NCBI Taxonomy" id="1117311"/>
    <lineage>
        <taxon>Eukaryota</taxon>
        <taxon>Fungi</taxon>
        <taxon>Fungi incertae sedis</taxon>
        <taxon>Mucoromycota</taxon>
        <taxon>Glomeromycotina</taxon>
        <taxon>Glomeromycetes</taxon>
        <taxon>Glomerales</taxon>
        <taxon>Glomeraceae</taxon>
        <taxon>Funneliformis</taxon>
    </lineage>
</organism>
<dbReference type="GO" id="GO:0003677">
    <property type="term" value="F:DNA binding"/>
    <property type="evidence" value="ECO:0007669"/>
    <property type="project" value="InterPro"/>
</dbReference>
<dbReference type="AlphaFoldDB" id="A0A9W4WYL6"/>
<dbReference type="Gene3D" id="1.10.132.30">
    <property type="match status" value="1"/>
</dbReference>
<feature type="non-terminal residue" evidence="8">
    <location>
        <position position="366"/>
    </location>
</feature>
<evidence type="ECO:0000256" key="5">
    <source>
        <dbReference type="ARBA" id="ARBA00022695"/>
    </source>
</evidence>
<sequence>DYQPIVFAALRLDHRDGRKVLTVPPVIHKPKPLWTGKQIITTLLINLTRGVLDKSQIGNTSFGLMLWTILTPEGDIERKMLMENNTDIGKWAAFEYIGMKHVLDKSDLPNVDKELDAVMKSRVNRLTSSIISTCIPRGLISGTKGTNVIVVSKSHVPVMISGETLPSFRPYDHSARAGWFISHIDKTSRSGYLQRCLIKHLEGLRVHYDHTVRDKAFKKPEKYDPVLSEYSPSRYLGSVSENFHNALEKYVKGNPDNLFGESLEESSLFGPAFINLMHIKYLHNDLNTFHFAGFGAKNVTLGISRLREIIMTASADIKTTMMTLPLRNHVSDEDSKNFCQEISKLTLTVREQIIRKQVDSGSTETI</sequence>
<accession>A0A9W4WYL6</accession>
<evidence type="ECO:0000256" key="4">
    <source>
        <dbReference type="ARBA" id="ARBA00022679"/>
    </source>
</evidence>
<dbReference type="Proteomes" id="UP001153678">
    <property type="component" value="Unassembled WGS sequence"/>
</dbReference>
<evidence type="ECO:0000259" key="7">
    <source>
        <dbReference type="Pfam" id="PF04998"/>
    </source>
</evidence>
<gene>
    <name evidence="8" type="ORF">FWILDA_LOCUS16969</name>
</gene>
<dbReference type="GO" id="GO:0006351">
    <property type="term" value="P:DNA-templated transcription"/>
    <property type="evidence" value="ECO:0007669"/>
    <property type="project" value="InterPro"/>
</dbReference>
<feature type="domain" description="RNA polymerase Rpb1" evidence="7">
    <location>
        <begin position="286"/>
        <end position="355"/>
    </location>
</feature>
<dbReference type="Gene3D" id="1.10.357.120">
    <property type="match status" value="1"/>
</dbReference>
<evidence type="ECO:0000256" key="2">
    <source>
        <dbReference type="ARBA" id="ARBA00012418"/>
    </source>
</evidence>
<keyword evidence="6" id="KW-0804">Transcription</keyword>
<protein>
    <recommendedName>
        <fullName evidence="2">DNA-directed RNA polymerase</fullName>
        <ecNumber evidence="2">2.7.7.6</ecNumber>
    </recommendedName>
</protein>
<dbReference type="InterPro" id="IPR038120">
    <property type="entry name" value="Rpb1_funnel_sf"/>
</dbReference>
<dbReference type="EMBL" id="CAMKVN010012140">
    <property type="protein sequence ID" value="CAI2195225.1"/>
    <property type="molecule type" value="Genomic_DNA"/>
</dbReference>
<reference evidence="8" key="1">
    <citation type="submission" date="2022-08" db="EMBL/GenBank/DDBJ databases">
        <authorList>
            <person name="Kallberg Y."/>
            <person name="Tangrot J."/>
            <person name="Rosling A."/>
        </authorList>
    </citation>
    <scope>NUCLEOTIDE SEQUENCE</scope>
    <source>
        <strain evidence="8">Wild A</strain>
    </source>
</reference>
<evidence type="ECO:0000256" key="3">
    <source>
        <dbReference type="ARBA" id="ARBA00022478"/>
    </source>
</evidence>
<dbReference type="PANTHER" id="PTHR19376:SF11">
    <property type="entry name" value="DNA-DIRECTED RNA POLYMERASE I SUBUNIT RPA1"/>
    <property type="match status" value="1"/>
</dbReference>
<proteinExistence type="inferred from homology"/>
<keyword evidence="3" id="KW-0240">DNA-directed RNA polymerase</keyword>
<keyword evidence="4" id="KW-0808">Transferase</keyword>
<dbReference type="EC" id="2.7.7.6" evidence="2"/>
<feature type="domain" description="RNA polymerase Rpb1" evidence="7">
    <location>
        <begin position="186"/>
        <end position="216"/>
    </location>
</feature>
<dbReference type="GO" id="GO:0005736">
    <property type="term" value="C:RNA polymerase I complex"/>
    <property type="evidence" value="ECO:0007669"/>
    <property type="project" value="TreeGrafter"/>
</dbReference>
<evidence type="ECO:0000313" key="8">
    <source>
        <dbReference type="EMBL" id="CAI2195225.1"/>
    </source>
</evidence>
<evidence type="ECO:0000256" key="6">
    <source>
        <dbReference type="ARBA" id="ARBA00023163"/>
    </source>
</evidence>